<organism evidence="2 3">
    <name type="scientific">Centaurea solstitialis</name>
    <name type="common">yellow star-thistle</name>
    <dbReference type="NCBI Taxonomy" id="347529"/>
    <lineage>
        <taxon>Eukaryota</taxon>
        <taxon>Viridiplantae</taxon>
        <taxon>Streptophyta</taxon>
        <taxon>Embryophyta</taxon>
        <taxon>Tracheophyta</taxon>
        <taxon>Spermatophyta</taxon>
        <taxon>Magnoliopsida</taxon>
        <taxon>eudicotyledons</taxon>
        <taxon>Gunneridae</taxon>
        <taxon>Pentapetalae</taxon>
        <taxon>asterids</taxon>
        <taxon>campanulids</taxon>
        <taxon>Asterales</taxon>
        <taxon>Asteraceae</taxon>
        <taxon>Carduoideae</taxon>
        <taxon>Cardueae</taxon>
        <taxon>Centaureinae</taxon>
        <taxon>Centaurea</taxon>
    </lineage>
</organism>
<comment type="caution">
    <text evidence="2">The sequence shown here is derived from an EMBL/GenBank/DDBJ whole genome shotgun (WGS) entry which is preliminary data.</text>
</comment>
<accession>A0AA38SVB2</accession>
<reference evidence="2" key="1">
    <citation type="submission" date="2023-03" db="EMBL/GenBank/DDBJ databases">
        <title>Chromosome-scale reference genome and RAD-based genetic map of yellow starthistle (Centaurea solstitialis) reveal putative structural variation and QTLs associated with invader traits.</title>
        <authorList>
            <person name="Reatini B."/>
            <person name="Cang F.A."/>
            <person name="Jiang Q."/>
            <person name="Mckibben M.T.W."/>
            <person name="Barker M.S."/>
            <person name="Rieseberg L.H."/>
            <person name="Dlugosch K.M."/>
        </authorList>
    </citation>
    <scope>NUCLEOTIDE SEQUENCE</scope>
    <source>
        <strain evidence="2">CAN-66</strain>
        <tissue evidence="2">Leaf</tissue>
    </source>
</reference>
<dbReference type="AlphaFoldDB" id="A0AA38SVB2"/>
<evidence type="ECO:0000256" key="1">
    <source>
        <dbReference type="SAM" id="MobiDB-lite"/>
    </source>
</evidence>
<dbReference type="EMBL" id="JARYMX010000006">
    <property type="protein sequence ID" value="KAJ9543055.1"/>
    <property type="molecule type" value="Genomic_DNA"/>
</dbReference>
<evidence type="ECO:0000313" key="3">
    <source>
        <dbReference type="Proteomes" id="UP001172457"/>
    </source>
</evidence>
<feature type="region of interest" description="Disordered" evidence="1">
    <location>
        <begin position="147"/>
        <end position="190"/>
    </location>
</feature>
<dbReference type="Proteomes" id="UP001172457">
    <property type="component" value="Chromosome 6"/>
</dbReference>
<feature type="compositionally biased region" description="Acidic residues" evidence="1">
    <location>
        <begin position="180"/>
        <end position="190"/>
    </location>
</feature>
<evidence type="ECO:0000313" key="2">
    <source>
        <dbReference type="EMBL" id="KAJ9543055.1"/>
    </source>
</evidence>
<protein>
    <submittedName>
        <fullName evidence="2">Uncharacterized protein</fullName>
    </submittedName>
</protein>
<name>A0AA38SVB2_9ASTR</name>
<proteinExistence type="predicted"/>
<sequence>MLVKGLRKLKYVDFSTSYSFTGTFLRNLGANGGGNHLEVMLLRDCMHLKDIEVERFMGAVLAGEFKLFRHLDISNREGLASEGDWFHRCYSASFIPIEQLLEERPNFCLVAEFPKGSCSYVDAEQPITSDLNSEVGLTYQLSSQASDGSYLMSTSDNSSDSDQGSDNEDGPESSFVTYEESSDEVDFLSG</sequence>
<gene>
    <name evidence="2" type="ORF">OSB04_022762</name>
</gene>
<keyword evidence="3" id="KW-1185">Reference proteome</keyword>